<accession>A0A385EFV3</accession>
<protein>
    <submittedName>
        <fullName evidence="1">Uncharacterized protein</fullName>
    </submittedName>
</protein>
<reference evidence="1" key="1">
    <citation type="submission" date="2018-07" db="EMBL/GenBank/DDBJ databases">
        <authorList>
            <person name="Wilson K.M."/>
            <person name="Ely B."/>
        </authorList>
    </citation>
    <scope>NUCLEOTIDE SEQUENCE</scope>
</reference>
<evidence type="ECO:0000313" key="1">
    <source>
        <dbReference type="EMBL" id="AXQ69955.1"/>
    </source>
</evidence>
<evidence type="ECO:0000313" key="2">
    <source>
        <dbReference type="Proteomes" id="UP000259683"/>
    </source>
</evidence>
<name>A0A385EFV3_9CAUD</name>
<sequence length="90" mass="10029">MAFIRLSANDILHHFDLNKVTVGNIRVSDGAGITIGMGEEDFDLEIDIEHPDLPKGRVEVHADFKYHDDGGITLLRINDVDLQDVEGEDD</sequence>
<keyword evidence="2" id="KW-1185">Reference proteome</keyword>
<gene>
    <name evidence="1" type="ORF">CcrSC_gp373</name>
</gene>
<organism evidence="1 2">
    <name type="scientific">Caulobacter phage CcrSC</name>
    <dbReference type="NCBI Taxonomy" id="2283272"/>
    <lineage>
        <taxon>Viruses</taxon>
        <taxon>Duplodnaviria</taxon>
        <taxon>Heunggongvirae</taxon>
        <taxon>Uroviricota</taxon>
        <taxon>Caudoviricetes</taxon>
        <taxon>Jeanschmidtviridae</taxon>
        <taxon>Bertelyvirus</taxon>
        <taxon>Bertelyvirus SC</taxon>
    </lineage>
</organism>
<dbReference type="EMBL" id="MH588547">
    <property type="protein sequence ID" value="AXQ69955.1"/>
    <property type="molecule type" value="Genomic_DNA"/>
</dbReference>
<proteinExistence type="predicted"/>
<dbReference type="Proteomes" id="UP000259683">
    <property type="component" value="Segment"/>
</dbReference>
<reference evidence="1" key="2">
    <citation type="submission" date="2021-07" db="EMBL/GenBank/DDBJ databases">
        <title>Giant CbK-like Caulobacter bacteriophages have genetically divergent genomes.</title>
        <authorList>
            <person name="Wilson K."/>
            <person name="Ely B."/>
        </authorList>
    </citation>
    <scope>NUCLEOTIDE SEQUENCE</scope>
</reference>